<evidence type="ECO:0000313" key="2">
    <source>
        <dbReference type="Proteomes" id="UP000019132"/>
    </source>
</evidence>
<organism evidence="1 2">
    <name type="scientific">Globisporangium ultimum (strain ATCC 200006 / CBS 805.95 / DAOM BR144)</name>
    <name type="common">Pythium ultimum</name>
    <dbReference type="NCBI Taxonomy" id="431595"/>
    <lineage>
        <taxon>Eukaryota</taxon>
        <taxon>Sar</taxon>
        <taxon>Stramenopiles</taxon>
        <taxon>Oomycota</taxon>
        <taxon>Peronosporomycetes</taxon>
        <taxon>Pythiales</taxon>
        <taxon>Pythiaceae</taxon>
        <taxon>Globisporangium</taxon>
    </lineage>
</organism>
<protein>
    <submittedName>
        <fullName evidence="1">Uncharacterized protein</fullName>
    </submittedName>
</protein>
<sequence length="190" mass="22050">MTWDDADAIYLQNSERYTQATDEFPDATMSMLLHRIQQDLGVVAGPMLRSDMRRRNLLLALFLQLVVLFDEGDDFYMKLQVPMRYKRIDFKTIVDIVIPCGSRVLTVMQGKRENLDEAVTQELTTLDIVRERSGRIGPKVGTLYGIATDFKQWVFTRQFETGEIEIDEDAINVRASLETDIEWTENRTQF</sequence>
<dbReference type="InParanoid" id="K3WVR0"/>
<reference evidence="2" key="2">
    <citation type="submission" date="2010-04" db="EMBL/GenBank/DDBJ databases">
        <authorList>
            <person name="Buell R."/>
            <person name="Hamilton J."/>
            <person name="Hostetler J."/>
        </authorList>
    </citation>
    <scope>NUCLEOTIDE SEQUENCE [LARGE SCALE GENOMIC DNA]</scope>
    <source>
        <strain evidence="2">DAOM:BR144</strain>
    </source>
</reference>
<dbReference type="VEuPathDB" id="FungiDB:PYU1_G009040"/>
<dbReference type="EnsemblProtists" id="PYU1_T009058">
    <property type="protein sequence ID" value="PYU1_T009058"/>
    <property type="gene ID" value="PYU1_G009040"/>
</dbReference>
<accession>K3WVR0</accession>
<evidence type="ECO:0000313" key="1">
    <source>
        <dbReference type="EnsemblProtists" id="PYU1_T009058"/>
    </source>
</evidence>
<dbReference type="EMBL" id="GL376599">
    <property type="status" value="NOT_ANNOTATED_CDS"/>
    <property type="molecule type" value="Genomic_DNA"/>
</dbReference>
<reference evidence="1" key="3">
    <citation type="submission" date="2015-02" db="UniProtKB">
        <authorList>
            <consortium name="EnsemblProtists"/>
        </authorList>
    </citation>
    <scope>IDENTIFICATION</scope>
    <source>
        <strain evidence="1">DAOM BR144</strain>
    </source>
</reference>
<dbReference type="Proteomes" id="UP000019132">
    <property type="component" value="Unassembled WGS sequence"/>
</dbReference>
<dbReference type="AlphaFoldDB" id="K3WVR0"/>
<name>K3WVR0_GLOUD</name>
<dbReference type="HOGENOM" id="CLU_1430692_0_0_1"/>
<keyword evidence="2" id="KW-1185">Reference proteome</keyword>
<reference evidence="2" key="1">
    <citation type="journal article" date="2010" name="Genome Biol.">
        <title>Genome sequence of the necrotrophic plant pathogen Pythium ultimum reveals original pathogenicity mechanisms and effector repertoire.</title>
        <authorList>
            <person name="Levesque C.A."/>
            <person name="Brouwer H."/>
            <person name="Cano L."/>
            <person name="Hamilton J.P."/>
            <person name="Holt C."/>
            <person name="Huitema E."/>
            <person name="Raffaele S."/>
            <person name="Robideau G.P."/>
            <person name="Thines M."/>
            <person name="Win J."/>
            <person name="Zerillo M.M."/>
            <person name="Beakes G.W."/>
            <person name="Boore J.L."/>
            <person name="Busam D."/>
            <person name="Dumas B."/>
            <person name="Ferriera S."/>
            <person name="Fuerstenberg S.I."/>
            <person name="Gachon C.M."/>
            <person name="Gaulin E."/>
            <person name="Govers F."/>
            <person name="Grenville-Briggs L."/>
            <person name="Horner N."/>
            <person name="Hostetler J."/>
            <person name="Jiang R.H."/>
            <person name="Johnson J."/>
            <person name="Krajaejun T."/>
            <person name="Lin H."/>
            <person name="Meijer H.J."/>
            <person name="Moore B."/>
            <person name="Morris P."/>
            <person name="Phuntmart V."/>
            <person name="Puiu D."/>
            <person name="Shetty J."/>
            <person name="Stajich J.E."/>
            <person name="Tripathy S."/>
            <person name="Wawra S."/>
            <person name="van West P."/>
            <person name="Whitty B.R."/>
            <person name="Coutinho P.M."/>
            <person name="Henrissat B."/>
            <person name="Martin F."/>
            <person name="Thomas P.D."/>
            <person name="Tyler B.M."/>
            <person name="De Vries R.P."/>
            <person name="Kamoun S."/>
            <person name="Yandell M."/>
            <person name="Tisserat N."/>
            <person name="Buell C.R."/>
        </authorList>
    </citation>
    <scope>NUCLEOTIDE SEQUENCE</scope>
    <source>
        <strain evidence="2">DAOM:BR144</strain>
    </source>
</reference>
<proteinExistence type="predicted"/>